<dbReference type="AlphaFoldDB" id="A0A6D2KID2"/>
<accession>A0A6D2KID2</accession>
<feature type="region of interest" description="Disordered" evidence="1">
    <location>
        <begin position="117"/>
        <end position="219"/>
    </location>
</feature>
<comment type="caution">
    <text evidence="2">The sequence shown here is derived from an EMBL/GenBank/DDBJ whole genome shotgun (WGS) entry which is preliminary data.</text>
</comment>
<gene>
    <name evidence="2" type="ORF">MERR_LOCUS38879</name>
</gene>
<name>A0A6D2KID2_9BRAS</name>
<evidence type="ECO:0000313" key="3">
    <source>
        <dbReference type="Proteomes" id="UP000467841"/>
    </source>
</evidence>
<keyword evidence="3" id="KW-1185">Reference proteome</keyword>
<sequence>MSSSLRFSQQSSYPISVRPVVVAPRKRTLQVSISKKDRKIQRLRDEVSDFYDQKLKSLKPVEKKQKATEWIKKNVVDKEKKIGVVEFGDIIGKGKFDLTEFMLVQIGLIEEDKEKKQKEEEEKLKKKKEEEEKLKKQKEEEEKLKKQREEEEKLKKQKEEEEEKARDERETEKVKRFLDEDDAEKKARDERETEKVKRFLDEDDAEKKARDERETEEVKRLIEEDDAKEKAEEEAHNLLCVALVLGALKHWL</sequence>
<reference evidence="2" key="1">
    <citation type="submission" date="2020-01" db="EMBL/GenBank/DDBJ databases">
        <authorList>
            <person name="Mishra B."/>
        </authorList>
    </citation>
    <scope>NUCLEOTIDE SEQUENCE [LARGE SCALE GENOMIC DNA]</scope>
</reference>
<organism evidence="2 3">
    <name type="scientific">Microthlaspi erraticum</name>
    <dbReference type="NCBI Taxonomy" id="1685480"/>
    <lineage>
        <taxon>Eukaryota</taxon>
        <taxon>Viridiplantae</taxon>
        <taxon>Streptophyta</taxon>
        <taxon>Embryophyta</taxon>
        <taxon>Tracheophyta</taxon>
        <taxon>Spermatophyta</taxon>
        <taxon>Magnoliopsida</taxon>
        <taxon>eudicotyledons</taxon>
        <taxon>Gunneridae</taxon>
        <taxon>Pentapetalae</taxon>
        <taxon>rosids</taxon>
        <taxon>malvids</taxon>
        <taxon>Brassicales</taxon>
        <taxon>Brassicaceae</taxon>
        <taxon>Coluteocarpeae</taxon>
        <taxon>Microthlaspi</taxon>
    </lineage>
</organism>
<proteinExistence type="predicted"/>
<evidence type="ECO:0000313" key="2">
    <source>
        <dbReference type="EMBL" id="CAA7051644.1"/>
    </source>
</evidence>
<protein>
    <submittedName>
        <fullName evidence="2">Uncharacterized protein</fullName>
    </submittedName>
</protein>
<dbReference type="EMBL" id="CACVBM020001484">
    <property type="protein sequence ID" value="CAA7051644.1"/>
    <property type="molecule type" value="Genomic_DNA"/>
</dbReference>
<dbReference type="Proteomes" id="UP000467841">
    <property type="component" value="Unassembled WGS sequence"/>
</dbReference>
<evidence type="ECO:0000256" key="1">
    <source>
        <dbReference type="SAM" id="MobiDB-lite"/>
    </source>
</evidence>